<feature type="domain" description="Ionotropic glutamate receptor C-terminal" evidence="12">
    <location>
        <begin position="74"/>
        <end position="207"/>
    </location>
</feature>
<dbReference type="Gene3D" id="1.10.287.70">
    <property type="match status" value="1"/>
</dbReference>
<keyword evidence="5" id="KW-0406">Ion transport</keyword>
<evidence type="ECO:0000256" key="9">
    <source>
        <dbReference type="ARBA" id="ARBA00023286"/>
    </source>
</evidence>
<organism evidence="13 14">
    <name type="scientific">Thlaspi arvense</name>
    <name type="common">Field penny-cress</name>
    <dbReference type="NCBI Taxonomy" id="13288"/>
    <lineage>
        <taxon>Eukaryota</taxon>
        <taxon>Viridiplantae</taxon>
        <taxon>Streptophyta</taxon>
        <taxon>Embryophyta</taxon>
        <taxon>Tracheophyta</taxon>
        <taxon>Spermatophyta</taxon>
        <taxon>Magnoliopsida</taxon>
        <taxon>eudicotyledons</taxon>
        <taxon>Gunneridae</taxon>
        <taxon>Pentapetalae</taxon>
        <taxon>rosids</taxon>
        <taxon>malvids</taxon>
        <taxon>Brassicales</taxon>
        <taxon>Brassicaceae</taxon>
        <taxon>Thlaspideae</taxon>
        <taxon>Thlaspi</taxon>
    </lineage>
</organism>
<evidence type="ECO:0000256" key="8">
    <source>
        <dbReference type="ARBA" id="ARBA00023180"/>
    </source>
</evidence>
<keyword evidence="7" id="KW-0675">Receptor</keyword>
<sequence>MALPVQYEFIPFETSDGQSAGSYDDLVYQIFLGKYDAVVGDVTITANRSRIRSVGSGASRKQRIQRATSPASRHGERVNNNLARFVLTVWMLVVLVLQSSYTASLSTMLTADKLGPTVRDIKDLLNNGGNVGYQQGSFVDGFLKNMRFNSSKFRNYSSFKEYEEALSKEAFPKGSPLAPEVSKAILKLVGRSLTLDSFKGLFVIAGASSCLALIIFLSIFLCENREILVSNASLRQKLVAMAKSFDEEREKKLVKKKTDEGESTRLPDTWFTYLGIFLVMVMKGSLHQNMIHVP</sequence>
<dbReference type="Pfam" id="PF00060">
    <property type="entry name" value="Lig_chan"/>
    <property type="match status" value="1"/>
</dbReference>
<keyword evidence="4 11" id="KW-1133">Transmembrane helix</keyword>
<reference evidence="13 14" key="1">
    <citation type="submission" date="2022-03" db="EMBL/GenBank/DDBJ databases">
        <authorList>
            <person name="Nunn A."/>
            <person name="Chopra R."/>
            <person name="Nunn A."/>
            <person name="Contreras Garrido A."/>
        </authorList>
    </citation>
    <scope>NUCLEOTIDE SEQUENCE [LARGE SCALE GENOMIC DNA]</scope>
</reference>
<evidence type="ECO:0000256" key="5">
    <source>
        <dbReference type="ARBA" id="ARBA00023065"/>
    </source>
</evidence>
<feature type="transmembrane region" description="Helical" evidence="11">
    <location>
        <begin position="82"/>
        <end position="103"/>
    </location>
</feature>
<keyword evidence="3 11" id="KW-0812">Transmembrane</keyword>
<evidence type="ECO:0000313" key="14">
    <source>
        <dbReference type="Proteomes" id="UP000836841"/>
    </source>
</evidence>
<keyword evidence="10" id="KW-0407">Ion channel</keyword>
<dbReference type="GO" id="GO:0016020">
    <property type="term" value="C:membrane"/>
    <property type="evidence" value="ECO:0007669"/>
    <property type="project" value="UniProtKB-SubCell"/>
</dbReference>
<keyword evidence="9" id="KW-1071">Ligand-gated ion channel</keyword>
<evidence type="ECO:0000256" key="4">
    <source>
        <dbReference type="ARBA" id="ARBA00022989"/>
    </source>
</evidence>
<accession>A0AAU9RSZ1</accession>
<dbReference type="GO" id="GO:0015276">
    <property type="term" value="F:ligand-gated monoatomic ion channel activity"/>
    <property type="evidence" value="ECO:0007669"/>
    <property type="project" value="InterPro"/>
</dbReference>
<dbReference type="EMBL" id="CAJVSB020000410">
    <property type="protein sequence ID" value="CAH2050595.1"/>
    <property type="molecule type" value="Genomic_DNA"/>
</dbReference>
<dbReference type="PANTHER" id="PTHR18966">
    <property type="entry name" value="IONOTROPIC GLUTAMATE RECEPTOR"/>
    <property type="match status" value="1"/>
</dbReference>
<name>A0AAU9RSZ1_THLAR</name>
<dbReference type="AlphaFoldDB" id="A0AAU9RSZ1"/>
<evidence type="ECO:0000256" key="7">
    <source>
        <dbReference type="ARBA" id="ARBA00023170"/>
    </source>
</evidence>
<evidence type="ECO:0000256" key="3">
    <source>
        <dbReference type="ARBA" id="ARBA00022692"/>
    </source>
</evidence>
<comment type="caution">
    <text evidence="13">The sequence shown here is derived from an EMBL/GenBank/DDBJ whole genome shotgun (WGS) entry which is preliminary data.</text>
</comment>
<protein>
    <recommendedName>
        <fullName evidence="12">Ionotropic glutamate receptor C-terminal domain-containing protein</fullName>
    </recommendedName>
</protein>
<evidence type="ECO:0000256" key="1">
    <source>
        <dbReference type="ARBA" id="ARBA00004141"/>
    </source>
</evidence>
<keyword evidence="6 11" id="KW-0472">Membrane</keyword>
<keyword evidence="8" id="KW-0325">Glycoprotein</keyword>
<dbReference type="Proteomes" id="UP000836841">
    <property type="component" value="Unassembled WGS sequence"/>
</dbReference>
<gene>
    <name evidence="13" type="ORF">TAV2_LOCUS8572</name>
</gene>
<keyword evidence="2" id="KW-0813">Transport</keyword>
<comment type="subcellular location">
    <subcellularLocation>
        <location evidence="1">Membrane</location>
        <topology evidence="1">Multi-pass membrane protein</topology>
    </subcellularLocation>
</comment>
<dbReference type="SUPFAM" id="SSF53850">
    <property type="entry name" value="Periplasmic binding protein-like II"/>
    <property type="match status" value="1"/>
</dbReference>
<keyword evidence="14" id="KW-1185">Reference proteome</keyword>
<proteinExistence type="predicted"/>
<dbReference type="Gene3D" id="3.40.190.10">
    <property type="entry name" value="Periplasmic binding protein-like II"/>
    <property type="match status" value="1"/>
</dbReference>
<feature type="transmembrane region" description="Helical" evidence="11">
    <location>
        <begin position="201"/>
        <end position="221"/>
    </location>
</feature>
<evidence type="ECO:0000256" key="2">
    <source>
        <dbReference type="ARBA" id="ARBA00022448"/>
    </source>
</evidence>
<evidence type="ECO:0000259" key="12">
    <source>
        <dbReference type="Pfam" id="PF00060"/>
    </source>
</evidence>
<dbReference type="InterPro" id="IPR015683">
    <property type="entry name" value="Ionotropic_Glu_rcpt"/>
</dbReference>
<evidence type="ECO:0000256" key="11">
    <source>
        <dbReference type="SAM" id="Phobius"/>
    </source>
</evidence>
<dbReference type="InterPro" id="IPR001320">
    <property type="entry name" value="Iontro_rcpt_C"/>
</dbReference>
<evidence type="ECO:0000256" key="10">
    <source>
        <dbReference type="ARBA" id="ARBA00023303"/>
    </source>
</evidence>
<evidence type="ECO:0000313" key="13">
    <source>
        <dbReference type="EMBL" id="CAH2050595.1"/>
    </source>
</evidence>
<evidence type="ECO:0000256" key="6">
    <source>
        <dbReference type="ARBA" id="ARBA00023136"/>
    </source>
</evidence>